<name>A0A1J4MAE5_9CRYT</name>
<reference evidence="2 3" key="1">
    <citation type="submission" date="2016-10" db="EMBL/GenBank/DDBJ databases">
        <title>Reductive evolution of mitochondrial metabolism and differential evolution of invasion-related proteins in Cryptosporidium.</title>
        <authorList>
            <person name="Liu S."/>
            <person name="Roellig D.M."/>
            <person name="Guo Y."/>
            <person name="Li N."/>
            <person name="Frace M.A."/>
            <person name="Tang K."/>
            <person name="Zhang L."/>
            <person name="Feng Y."/>
            <person name="Xiao L."/>
        </authorList>
    </citation>
    <scope>NUCLEOTIDE SEQUENCE [LARGE SCALE GENOMIC DNA]</scope>
    <source>
        <strain evidence="2">30847</strain>
    </source>
</reference>
<dbReference type="OrthoDB" id="534815at2759"/>
<gene>
    <name evidence="2" type="ORF">cand_026090</name>
</gene>
<accession>A0A1J4MAE5</accession>
<dbReference type="InterPro" id="IPR048343">
    <property type="entry name" value="ZW10_C"/>
</dbReference>
<evidence type="ECO:0000259" key="1">
    <source>
        <dbReference type="Pfam" id="PF20666"/>
    </source>
</evidence>
<dbReference type="PANTHER" id="PTHR12205:SF0">
    <property type="entry name" value="CENTROMERE_KINETOCHORE PROTEIN ZW10 HOMOLOG"/>
    <property type="match status" value="1"/>
</dbReference>
<organism evidence="2 3">
    <name type="scientific">Cryptosporidium andersoni</name>
    <dbReference type="NCBI Taxonomy" id="117008"/>
    <lineage>
        <taxon>Eukaryota</taxon>
        <taxon>Sar</taxon>
        <taxon>Alveolata</taxon>
        <taxon>Apicomplexa</taxon>
        <taxon>Conoidasida</taxon>
        <taxon>Coccidia</taxon>
        <taxon>Eucoccidiorida</taxon>
        <taxon>Eimeriorina</taxon>
        <taxon>Cryptosporidiidae</taxon>
        <taxon>Cryptosporidium</taxon>
    </lineage>
</organism>
<comment type="caution">
    <text evidence="2">The sequence shown here is derived from an EMBL/GenBank/DDBJ whole genome shotgun (WGS) entry which is preliminary data.</text>
</comment>
<dbReference type="Pfam" id="PF20666">
    <property type="entry name" value="ZW10_C"/>
    <property type="match status" value="1"/>
</dbReference>
<feature type="domain" description="Centromere/kinetochore protein zw10 C-terminal" evidence="1">
    <location>
        <begin position="512"/>
        <end position="636"/>
    </location>
</feature>
<dbReference type="PANTHER" id="PTHR12205">
    <property type="entry name" value="CENTROMERE/KINETOCHORE PROTEIN ZW10"/>
    <property type="match status" value="1"/>
</dbReference>
<evidence type="ECO:0000313" key="2">
    <source>
        <dbReference type="EMBL" id="OII71193.1"/>
    </source>
</evidence>
<proteinExistence type="predicted"/>
<dbReference type="GO" id="GO:0006888">
    <property type="term" value="P:endoplasmic reticulum to Golgi vesicle-mediated transport"/>
    <property type="evidence" value="ECO:0007669"/>
    <property type="project" value="TreeGrafter"/>
</dbReference>
<dbReference type="GeneID" id="92366793"/>
<dbReference type="GO" id="GO:0005737">
    <property type="term" value="C:cytoplasm"/>
    <property type="evidence" value="ECO:0007669"/>
    <property type="project" value="GOC"/>
</dbReference>
<dbReference type="GO" id="GO:0007094">
    <property type="term" value="P:mitotic spindle assembly checkpoint signaling"/>
    <property type="evidence" value="ECO:0007669"/>
    <property type="project" value="TreeGrafter"/>
</dbReference>
<sequence>MSTLERLKSNLKTYLECGGDSVTSKYLEGALEIIKSELKEIQSNILSSIEIRNVNYVKSAQQLDNIHNQICGTTRSLKDIKLRLENLMESTDSAQEVDEKAKICKIKSEIDTLDSVCSVFEVMSWLQSIFAEFDIYLAQNEFDMAADALCNAYNKLKDISLDENNIVGGNNAHLTDIASFDNNVFEDIMMEYLFRRGKLVSTVEKLFKKIFMIKDNEITVRITFPSNCLNQNITSDSCQDSEDSFYYKEGEMFCVKLQDIWYALSSVGILDEHIDHICRLCINKILDPLIEKCIKISNDSECKYCLIPEITREVSENKWSYKVSSQEKGETKLSSNLTVYDYVIPVISSILNFLVEYCLAGNIHILSSFGKSLWSWLSRRLLYGLVTPNSRDGQLLRDLEIHARSLQLIPLNENTITSYVGQLETTRYEEKKIEALSLAREWIMKDDTSIVLVDDSTEIGSLTNLLKQCGVQSGKPIDKSNDLLSKISIVGSGLCMDNTVNSIQETNESFLSLPSCGITTSTYLFVQKLHQILDEAIQNNQKHCTGAAKQGYYLVRELVMLFIMLRPAFHSSKLLNDPLFAATFYTDCSYIIHHLVLFPFTYGNKLPTPLGQIGSFVDMILTLRKLQETAFSNLIEAEVKCIETSLIDKGLSVENIRQMSYDDVYIEAETSSISAIQRLKQLASTFSSTLAMNIYLKCFGYLVDKTIQVVLKQILQVAVSARAESMTPDDASALALLLNNIANQIQRLFTFHIPKAQDLVSPSMNNVTRLTYSNAPSLESFVSYWDPFTAIRNTLDADIASVVQHKDKLKKYFQPVEIRGVLTLNPFLSCDVDEIYYLIMSSD</sequence>
<dbReference type="GO" id="GO:1990423">
    <property type="term" value="C:RZZ complex"/>
    <property type="evidence" value="ECO:0007669"/>
    <property type="project" value="TreeGrafter"/>
</dbReference>
<evidence type="ECO:0000313" key="3">
    <source>
        <dbReference type="Proteomes" id="UP000186804"/>
    </source>
</evidence>
<keyword evidence="3" id="KW-1185">Reference proteome</keyword>
<dbReference type="RefSeq" id="XP_067066561.1">
    <property type="nucleotide sequence ID" value="XM_067212838.1"/>
</dbReference>
<protein>
    <recommendedName>
        <fullName evidence="1">Centromere/kinetochore protein zw10 C-terminal domain-containing protein</fullName>
    </recommendedName>
</protein>
<dbReference type="Proteomes" id="UP000186804">
    <property type="component" value="Unassembled WGS sequence"/>
</dbReference>
<dbReference type="EMBL" id="LRBS01000124">
    <property type="protein sequence ID" value="OII71193.1"/>
    <property type="molecule type" value="Genomic_DNA"/>
</dbReference>
<dbReference type="VEuPathDB" id="CryptoDB:cand_026090"/>
<dbReference type="AlphaFoldDB" id="A0A1J4MAE5"/>